<name>A0AAD9L6Z3_PAPLA</name>
<keyword evidence="3 5" id="KW-1133">Transmembrane helix</keyword>
<keyword evidence="4 5" id="KW-0472">Membrane</keyword>
<evidence type="ECO:0000256" key="3">
    <source>
        <dbReference type="ARBA" id="ARBA00022989"/>
    </source>
</evidence>
<protein>
    <recommendedName>
        <fullName evidence="8">DUF423-domain-containing protein</fullName>
    </recommendedName>
</protein>
<evidence type="ECO:0000256" key="2">
    <source>
        <dbReference type="ARBA" id="ARBA00022692"/>
    </source>
</evidence>
<dbReference type="Proteomes" id="UP001182556">
    <property type="component" value="Unassembled WGS sequence"/>
</dbReference>
<dbReference type="EMBL" id="JAODAN010000003">
    <property type="protein sequence ID" value="KAK1925746.1"/>
    <property type="molecule type" value="Genomic_DNA"/>
</dbReference>
<dbReference type="PANTHER" id="PTHR43461">
    <property type="entry name" value="TRANSMEMBRANE PROTEIN 256"/>
    <property type="match status" value="1"/>
</dbReference>
<keyword evidence="7" id="KW-1185">Reference proteome</keyword>
<evidence type="ECO:0000256" key="5">
    <source>
        <dbReference type="SAM" id="Phobius"/>
    </source>
</evidence>
<proteinExistence type="predicted"/>
<evidence type="ECO:0000256" key="4">
    <source>
        <dbReference type="ARBA" id="ARBA00023136"/>
    </source>
</evidence>
<feature type="transmembrane region" description="Helical" evidence="5">
    <location>
        <begin position="6"/>
        <end position="28"/>
    </location>
</feature>
<evidence type="ECO:0008006" key="8">
    <source>
        <dbReference type="Google" id="ProtNLM"/>
    </source>
</evidence>
<feature type="transmembrane region" description="Helical" evidence="5">
    <location>
        <begin position="105"/>
        <end position="124"/>
    </location>
</feature>
<dbReference type="PANTHER" id="PTHR43461:SF1">
    <property type="entry name" value="TRANSMEMBRANE PROTEIN 256"/>
    <property type="match status" value="1"/>
</dbReference>
<gene>
    <name evidence="6" type="ORF">DB88DRAFT_509400</name>
</gene>
<evidence type="ECO:0000256" key="1">
    <source>
        <dbReference type="ARBA" id="ARBA00004141"/>
    </source>
</evidence>
<comment type="caution">
    <text evidence="6">The sequence shown here is derived from an EMBL/GenBank/DDBJ whole genome shotgun (WGS) entry which is preliminary data.</text>
</comment>
<reference evidence="6" key="1">
    <citation type="submission" date="2023-02" db="EMBL/GenBank/DDBJ databases">
        <title>Identification and recombinant expression of a fungal hydrolase from Papiliotrema laurentii that hydrolyzes apple cutin and clears colloidal polyester polyurethane.</title>
        <authorList>
            <consortium name="DOE Joint Genome Institute"/>
            <person name="Roman V.A."/>
            <person name="Bojanowski C."/>
            <person name="Crable B.R."/>
            <person name="Wagner D.N."/>
            <person name="Hung C.S."/>
            <person name="Nadeau L.J."/>
            <person name="Schratz L."/>
            <person name="Haridas S."/>
            <person name="Pangilinan J."/>
            <person name="Lipzen A."/>
            <person name="Na H."/>
            <person name="Yan M."/>
            <person name="Ng V."/>
            <person name="Grigoriev I.V."/>
            <person name="Spatafora J.W."/>
            <person name="Barlow D."/>
            <person name="Biffinger J."/>
            <person name="Kelley-Loughnane N."/>
            <person name="Varaljay V.A."/>
            <person name="Crookes-Goodson W.J."/>
        </authorList>
    </citation>
    <scope>NUCLEOTIDE SEQUENCE</scope>
    <source>
        <strain evidence="6">5307AH</strain>
    </source>
</reference>
<feature type="transmembrane region" description="Helical" evidence="5">
    <location>
        <begin position="75"/>
        <end position="98"/>
    </location>
</feature>
<dbReference type="InterPro" id="IPR006696">
    <property type="entry name" value="DUF423"/>
</dbReference>
<evidence type="ECO:0000313" key="7">
    <source>
        <dbReference type="Proteomes" id="UP001182556"/>
    </source>
</evidence>
<comment type="subcellular location">
    <subcellularLocation>
        <location evidence="1">Membrane</location>
        <topology evidence="1">Multi-pass membrane protein</topology>
    </subcellularLocation>
</comment>
<sequence>MVVGLVWKTGALLTATGMSFGAFGSHGLRARQPPLSEKLIANWGTASSYMIYNGLALLAISFHPGLNSGLKRYKAAPIMIASGAALFSGTIFGLVLLRDGGLRKVLGPLTPVGGMLMIGGYILLAL</sequence>
<dbReference type="Pfam" id="PF04241">
    <property type="entry name" value="DUF423"/>
    <property type="match status" value="1"/>
</dbReference>
<evidence type="ECO:0000313" key="6">
    <source>
        <dbReference type="EMBL" id="KAK1925746.1"/>
    </source>
</evidence>
<accession>A0AAD9L6Z3</accession>
<organism evidence="6 7">
    <name type="scientific">Papiliotrema laurentii</name>
    <name type="common">Cryptococcus laurentii</name>
    <dbReference type="NCBI Taxonomy" id="5418"/>
    <lineage>
        <taxon>Eukaryota</taxon>
        <taxon>Fungi</taxon>
        <taxon>Dikarya</taxon>
        <taxon>Basidiomycota</taxon>
        <taxon>Agaricomycotina</taxon>
        <taxon>Tremellomycetes</taxon>
        <taxon>Tremellales</taxon>
        <taxon>Rhynchogastremaceae</taxon>
        <taxon>Papiliotrema</taxon>
    </lineage>
</organism>
<dbReference type="GO" id="GO:0016020">
    <property type="term" value="C:membrane"/>
    <property type="evidence" value="ECO:0007669"/>
    <property type="project" value="UniProtKB-SubCell"/>
</dbReference>
<keyword evidence="2 5" id="KW-0812">Transmembrane</keyword>
<feature type="transmembrane region" description="Helical" evidence="5">
    <location>
        <begin position="40"/>
        <end position="63"/>
    </location>
</feature>
<dbReference type="AlphaFoldDB" id="A0AAD9L6Z3"/>